<evidence type="ECO:0000313" key="2">
    <source>
        <dbReference type="EMBL" id="MDT0341971.1"/>
    </source>
</evidence>
<feature type="transmembrane region" description="Helical" evidence="1">
    <location>
        <begin position="101"/>
        <end position="121"/>
    </location>
</feature>
<organism evidence="2 3">
    <name type="scientific">Streptomyces litchfieldiae</name>
    <dbReference type="NCBI Taxonomy" id="3075543"/>
    <lineage>
        <taxon>Bacteria</taxon>
        <taxon>Bacillati</taxon>
        <taxon>Actinomycetota</taxon>
        <taxon>Actinomycetes</taxon>
        <taxon>Kitasatosporales</taxon>
        <taxon>Streptomycetaceae</taxon>
        <taxon>Streptomyces</taxon>
    </lineage>
</organism>
<sequence length="824" mass="81882">MDQSTPFIRCIECGRPPAVGGPAPALCPYCALPLTGPVPGRVRAIDAEVSWLERRVTALLSQRAALIAGLRATTQAPVYAPGPVYAPPPVAEASAPAARNVLLVLGGVLLTVAALAFALLSWGHLGIGGRAGVIGALTLTALALPVPLLRRSLNATGEAVAGIGLVLLLLDAYLLHRVALPDADPVGYTAVSAAVVAGLWAGYGWRLPGLRAPLPTALGIAQLAPVLCALAMDVGEYGLAWVLLGTATADVATAVARRGARPVRRVAAVSAVLTGGPALLLALWQLDAADGGGAAVRASALLAAGGVVLLAAGRRRPALTERLDVVAGLLLIAAAGGAVRPAMPGTGWEVLGVLLAAVALLAGALAARARGLATAAGVVHAGALLWALPAVREAVLEPLGWAARVGEGAPGGAAREAVGPGVAWSGDGSTPVVLGVVAAVLAAVGRLPAPEVVPAERRSELAGGAVVLGAMAALAGVLALGLPYAATLALLVALVLALLARAALAGDAPAGAAALALAGTSVGWALAEREATQVVLAVLGAAFAGAAWRAAPAAHRAVSAAAALGCAAGLARAVPAAWGWPAEGAAFVLLAVALAGAALAARLRARPLVSRALEGTGYAVALAALVCAGGSPAALALALTVCAIGAGGVALRDDRRAAAYAVPVLLVAALWVRLSAWQVTVPEAYTAPVAVAALVIGALRRRAAAGVPSWQAYGPGLAVSFGPSLLALWGDPHWVRPLLLGTWALAVTLVGARLRLRAPLLWGGGALALVAANELAPYVVQVAGLAPRWLPPALAGLLLLVVGATYERRLAEARRVRAAWRRLA</sequence>
<dbReference type="EMBL" id="JAVREL010000002">
    <property type="protein sequence ID" value="MDT0341971.1"/>
    <property type="molecule type" value="Genomic_DNA"/>
</dbReference>
<keyword evidence="1" id="KW-0812">Transmembrane</keyword>
<proteinExistence type="predicted"/>
<comment type="caution">
    <text evidence="2">The sequence shown here is derived from an EMBL/GenBank/DDBJ whole genome shotgun (WGS) entry which is preliminary data.</text>
</comment>
<dbReference type="NCBIfam" id="NF047321">
    <property type="entry name" value="SCO7613_CTERM"/>
    <property type="match status" value="1"/>
</dbReference>
<keyword evidence="1" id="KW-0472">Membrane</keyword>
<feature type="transmembrane region" description="Helical" evidence="1">
    <location>
        <begin position="160"/>
        <end position="180"/>
    </location>
</feature>
<feature type="transmembrane region" description="Helical" evidence="1">
    <location>
        <begin position="292"/>
        <end position="311"/>
    </location>
</feature>
<evidence type="ECO:0008006" key="4">
    <source>
        <dbReference type="Google" id="ProtNLM"/>
    </source>
</evidence>
<keyword evidence="3" id="KW-1185">Reference proteome</keyword>
<feature type="transmembrane region" description="Helical" evidence="1">
    <location>
        <begin position="348"/>
        <end position="365"/>
    </location>
</feature>
<keyword evidence="1" id="KW-1133">Transmembrane helix</keyword>
<evidence type="ECO:0000313" key="3">
    <source>
        <dbReference type="Proteomes" id="UP001183246"/>
    </source>
</evidence>
<dbReference type="Proteomes" id="UP001183246">
    <property type="component" value="Unassembled WGS sequence"/>
</dbReference>
<feature type="transmembrane region" description="Helical" evidence="1">
    <location>
        <begin position="323"/>
        <end position="342"/>
    </location>
</feature>
<feature type="transmembrane region" description="Helical" evidence="1">
    <location>
        <begin position="789"/>
        <end position="806"/>
    </location>
</feature>
<feature type="transmembrane region" description="Helical" evidence="1">
    <location>
        <begin position="186"/>
        <end position="205"/>
    </location>
</feature>
<feature type="transmembrane region" description="Helical" evidence="1">
    <location>
        <begin position="511"/>
        <end position="527"/>
    </location>
</feature>
<accession>A0ABU2MKG8</accession>
<gene>
    <name evidence="2" type="ORF">RM590_04880</name>
</gene>
<feature type="transmembrane region" description="Helical" evidence="1">
    <location>
        <begin position="658"/>
        <end position="678"/>
    </location>
</feature>
<feature type="transmembrane region" description="Helical" evidence="1">
    <location>
        <begin position="127"/>
        <end position="148"/>
    </location>
</feature>
<reference evidence="3" key="1">
    <citation type="submission" date="2023-07" db="EMBL/GenBank/DDBJ databases">
        <title>30 novel species of actinomycetes from the DSMZ collection.</title>
        <authorList>
            <person name="Nouioui I."/>
        </authorList>
    </citation>
    <scope>NUCLEOTIDE SEQUENCE [LARGE SCALE GENOMIC DNA]</scope>
    <source>
        <strain evidence="3">DSM 44938</strain>
    </source>
</reference>
<feature type="transmembrane region" description="Helical" evidence="1">
    <location>
        <begin position="268"/>
        <end position="286"/>
    </location>
</feature>
<feature type="transmembrane region" description="Helical" evidence="1">
    <location>
        <begin position="533"/>
        <end position="551"/>
    </location>
</feature>
<feature type="transmembrane region" description="Helical" evidence="1">
    <location>
        <begin position="761"/>
        <end position="783"/>
    </location>
</feature>
<dbReference type="InterPro" id="IPR058062">
    <property type="entry name" value="SCO7613_C"/>
</dbReference>
<feature type="transmembrane region" description="Helical" evidence="1">
    <location>
        <begin position="608"/>
        <end position="626"/>
    </location>
</feature>
<feature type="transmembrane region" description="Helical" evidence="1">
    <location>
        <begin position="632"/>
        <end position="651"/>
    </location>
</feature>
<feature type="transmembrane region" description="Helical" evidence="1">
    <location>
        <begin position="486"/>
        <end position="504"/>
    </location>
</feature>
<name>A0ABU2MKG8_9ACTN</name>
<dbReference type="RefSeq" id="WP_311703104.1">
    <property type="nucleotide sequence ID" value="NZ_JAVREL010000002.1"/>
</dbReference>
<protein>
    <recommendedName>
        <fullName evidence="4">Integral membrane protein</fullName>
    </recommendedName>
</protein>
<feature type="transmembrane region" description="Helical" evidence="1">
    <location>
        <begin position="735"/>
        <end position="754"/>
    </location>
</feature>
<evidence type="ECO:0000256" key="1">
    <source>
        <dbReference type="SAM" id="Phobius"/>
    </source>
</evidence>
<feature type="transmembrane region" description="Helical" evidence="1">
    <location>
        <begin position="584"/>
        <end position="601"/>
    </location>
</feature>